<sequence length="943" mass="101644">MMLLKMRAALLVAIAGAASAYPASSAPGSNGNFTKTILPTPCPYPTEQANRFGFIGEQTATFAHDGPHVTLSPNIHWSCDTKPAANVIPIPPSKGSKMYYGVGDPAKAGAYAFVTYHFTAPSVNLDHCDHVAVVTYDSSNLVISFGSQDGYQNAADTWNTDDGLILVAFAKGCGDYKKGDRCFFRVSSLKFQEFDFVVTASGTPSHPDDIITVGETEWGRWTPRGHHPQPSSASEPTFTWGSAPAATSGSSPFDPISASSVEYVAPGTTGSTSPVPISTALPGTPGSPLSNSSSTGNSTSLQASRNCDAPVDTKYRLPTACLGDYFDEDLDDDLGYTDLSAESIRFVQEIAPQFIQESIPEDFKYDIDPEDTFWKQRRHLRGRSFWSFLDVIVKPLEAIYHATQQILSIGGSINKDISWQLPDSKSSNPDGKTLTDPKTKQVKSPWGDSILLKALGSQEEDPEKTVNGYMNIFCVGCGASGNAKIAGRARWTPLGGFLEGEVDIRTDIKFVLKIGIDAQITYKEEFYNDLINVGLPGLSYGVVTIGPRINVGSRVEVEAAAKGKLLAGAEMGLQDAHVLIDFVHSANSKKSGWEPYFKPVFEAEGELMLSTTLGLPIGIKCGLQIASWDKSVGIIDEPSIKGVAQVAASIGLSETGSFQGGFAETDGCTGISTQISWRNRLYIDILGLKEINLLDTDDRPLTRECIPLPSNFTKRHIGHRQTSEPTNPIVDITHKYKGGSSTLSYELESLPNSGYNDTDGYEYSLLVNPSGSTMIISCSNGNLYAVLTGGPDNELCSELWAHQNDALIYDGAQRLMHYYGTTMAKLGVSRLRVEPGLHGPTDSVVVAWAPYYGGPGPEEYYFVAVDPLGDVFYPAVCDYVDGQSSKLFLVRDPVEGIEILKSPDLMYTVTGGRVGDCFALVLTQGAHEAKSYLNLSNAPNGRG</sequence>
<evidence type="ECO:0000256" key="2">
    <source>
        <dbReference type="SAM" id="SignalP"/>
    </source>
</evidence>
<feature type="compositionally biased region" description="Low complexity" evidence="1">
    <location>
        <begin position="241"/>
        <end position="252"/>
    </location>
</feature>
<evidence type="ECO:0000256" key="1">
    <source>
        <dbReference type="SAM" id="MobiDB-lite"/>
    </source>
</evidence>
<dbReference type="EMBL" id="CP019478">
    <property type="protein sequence ID" value="UQC86783.1"/>
    <property type="molecule type" value="Genomic_DNA"/>
</dbReference>
<dbReference type="AlphaFoldDB" id="A0A9Q8WKA8"/>
<feature type="signal peptide" evidence="2">
    <location>
        <begin position="1"/>
        <end position="20"/>
    </location>
</feature>
<feature type="region of interest" description="Disordered" evidence="1">
    <location>
        <begin position="267"/>
        <end position="307"/>
    </location>
</feature>
<keyword evidence="5" id="KW-1185">Reference proteome</keyword>
<accession>A0A9Q8WKA8</accession>
<feature type="compositionally biased region" description="Polar residues" evidence="1">
    <location>
        <begin position="229"/>
        <end position="240"/>
    </location>
</feature>
<dbReference type="RefSeq" id="XP_049148394.1">
    <property type="nucleotide sequence ID" value="XM_049291249.1"/>
</dbReference>
<dbReference type="Pfam" id="PF22974">
    <property type="entry name" value="DUF7029"/>
    <property type="match status" value="1"/>
</dbReference>
<name>A0A9Q8WKA8_9PEZI</name>
<feature type="region of interest" description="Disordered" evidence="1">
    <location>
        <begin position="422"/>
        <end position="442"/>
    </location>
</feature>
<dbReference type="InterPro" id="IPR054293">
    <property type="entry name" value="DUF7029"/>
</dbReference>
<dbReference type="KEGG" id="clup:CLUP02_12285"/>
<organism evidence="4 5">
    <name type="scientific">Colletotrichum lupini</name>
    <dbReference type="NCBI Taxonomy" id="145971"/>
    <lineage>
        <taxon>Eukaryota</taxon>
        <taxon>Fungi</taxon>
        <taxon>Dikarya</taxon>
        <taxon>Ascomycota</taxon>
        <taxon>Pezizomycotina</taxon>
        <taxon>Sordariomycetes</taxon>
        <taxon>Hypocreomycetidae</taxon>
        <taxon>Glomerellales</taxon>
        <taxon>Glomerellaceae</taxon>
        <taxon>Colletotrichum</taxon>
        <taxon>Colletotrichum acutatum species complex</taxon>
    </lineage>
</organism>
<gene>
    <name evidence="4" type="ORF">CLUP02_12285</name>
</gene>
<reference evidence="4" key="1">
    <citation type="journal article" date="2021" name="Mol. Plant Microbe Interact.">
        <title>Complete Genome Sequence of the Plant-Pathogenic Fungus Colletotrichum lupini.</title>
        <authorList>
            <person name="Baroncelli R."/>
            <person name="Pensec F."/>
            <person name="Da Lio D."/>
            <person name="Boufleur T."/>
            <person name="Vicente I."/>
            <person name="Sarrocco S."/>
            <person name="Picot A."/>
            <person name="Baraldi E."/>
            <person name="Sukno S."/>
            <person name="Thon M."/>
            <person name="Le Floch G."/>
        </authorList>
    </citation>
    <scope>NUCLEOTIDE SEQUENCE</scope>
    <source>
        <strain evidence="4">IMI 504893</strain>
    </source>
</reference>
<dbReference type="GeneID" id="73346259"/>
<protein>
    <recommendedName>
        <fullName evidence="3">DUF7029 domain-containing protein</fullName>
    </recommendedName>
</protein>
<keyword evidence="2" id="KW-0732">Signal</keyword>
<feature type="compositionally biased region" description="Low complexity" evidence="1">
    <location>
        <begin position="281"/>
        <end position="301"/>
    </location>
</feature>
<feature type="region of interest" description="Disordered" evidence="1">
    <location>
        <begin position="219"/>
        <end position="252"/>
    </location>
</feature>
<evidence type="ECO:0000313" key="4">
    <source>
        <dbReference type="EMBL" id="UQC86783.1"/>
    </source>
</evidence>
<feature type="domain" description="DUF7029" evidence="3">
    <location>
        <begin position="116"/>
        <end position="211"/>
    </location>
</feature>
<dbReference type="Proteomes" id="UP000830671">
    <property type="component" value="Chromosome 6"/>
</dbReference>
<proteinExistence type="predicted"/>
<evidence type="ECO:0000313" key="5">
    <source>
        <dbReference type="Proteomes" id="UP000830671"/>
    </source>
</evidence>
<feature type="chain" id="PRO_5040412951" description="DUF7029 domain-containing protein" evidence="2">
    <location>
        <begin position="21"/>
        <end position="943"/>
    </location>
</feature>
<evidence type="ECO:0000259" key="3">
    <source>
        <dbReference type="Pfam" id="PF22974"/>
    </source>
</evidence>